<sequence length="324" mass="33735">MTATTRRAILGAALATPFLGRAGFGQEWPSRPVRLIVAFAAGGAADTVARAYGATLSEILGQSIVVENRTGGNALIAANATLQSPADGYTFLVDAANQITNPLLMQDLPFDYRKAFIPVSLLANFPQVLAVKTGFPAGDVASYIALAKAQPGTISYGTPPTAGMGHMAGELLQQMTGIRLIHTPYRGGADAARDIASGTVDSVIITTSSIRPPVETGRAKVVAVTSAHRVAAYPDAPTLAESGLPGFDMNDWNGVFAAAATPRPILDRLQAAIAQAAKSDAVRNRLNPLGAEVVGGTEREFTEFLDRGRIVLAKVIKDGAISLN</sequence>
<dbReference type="PANTHER" id="PTHR42928:SF5">
    <property type="entry name" value="BLR1237 PROTEIN"/>
    <property type="match status" value="1"/>
</dbReference>
<accession>A0ABS1V4G7</accession>
<organism evidence="2 3">
    <name type="scientific">Belnapia mucosa</name>
    <dbReference type="NCBI Taxonomy" id="2804532"/>
    <lineage>
        <taxon>Bacteria</taxon>
        <taxon>Pseudomonadati</taxon>
        <taxon>Pseudomonadota</taxon>
        <taxon>Alphaproteobacteria</taxon>
        <taxon>Acetobacterales</taxon>
        <taxon>Roseomonadaceae</taxon>
        <taxon>Belnapia</taxon>
    </lineage>
</organism>
<proteinExistence type="inferred from homology"/>
<comment type="similarity">
    <text evidence="1">Belongs to the UPF0065 (bug) family.</text>
</comment>
<evidence type="ECO:0000256" key="1">
    <source>
        <dbReference type="ARBA" id="ARBA00006987"/>
    </source>
</evidence>
<dbReference type="Gene3D" id="3.40.190.150">
    <property type="entry name" value="Bordetella uptake gene, domain 1"/>
    <property type="match status" value="1"/>
</dbReference>
<dbReference type="Proteomes" id="UP000606490">
    <property type="component" value="Unassembled WGS sequence"/>
</dbReference>
<dbReference type="InterPro" id="IPR005064">
    <property type="entry name" value="BUG"/>
</dbReference>
<dbReference type="SUPFAM" id="SSF53850">
    <property type="entry name" value="Periplasmic binding protein-like II"/>
    <property type="match status" value="1"/>
</dbReference>
<protein>
    <submittedName>
        <fullName evidence="2">Twin-arginine translocation pathway signal protein</fullName>
    </submittedName>
</protein>
<dbReference type="RefSeq" id="WP_202825316.1">
    <property type="nucleotide sequence ID" value="NZ_JAEUXJ010000003.1"/>
</dbReference>
<dbReference type="PIRSF" id="PIRSF017082">
    <property type="entry name" value="YflP"/>
    <property type="match status" value="1"/>
</dbReference>
<gene>
    <name evidence="2" type="ORF">JMJ55_09640</name>
</gene>
<evidence type="ECO:0000313" key="2">
    <source>
        <dbReference type="EMBL" id="MBL6455584.1"/>
    </source>
</evidence>
<keyword evidence="3" id="KW-1185">Reference proteome</keyword>
<dbReference type="EMBL" id="JAEUXJ010000003">
    <property type="protein sequence ID" value="MBL6455584.1"/>
    <property type="molecule type" value="Genomic_DNA"/>
</dbReference>
<dbReference type="Pfam" id="PF03401">
    <property type="entry name" value="TctC"/>
    <property type="match status" value="1"/>
</dbReference>
<dbReference type="InterPro" id="IPR042100">
    <property type="entry name" value="Bug_dom1"/>
</dbReference>
<comment type="caution">
    <text evidence="2">The sequence shown here is derived from an EMBL/GenBank/DDBJ whole genome shotgun (WGS) entry which is preliminary data.</text>
</comment>
<name>A0ABS1V4G7_9PROT</name>
<reference evidence="2 3" key="1">
    <citation type="submission" date="2021-01" db="EMBL/GenBank/DDBJ databases">
        <title>Belnapia mucosa sp. nov. and Belnapia arida sp. nov., isolated from the Tabernas Desert (Almeria, Spain).</title>
        <authorList>
            <person name="Molina-Menor E."/>
            <person name="Vidal-Verdu A."/>
            <person name="Calonge A."/>
            <person name="Satari L."/>
            <person name="Pereto Magraner J."/>
            <person name="Porcar Miralles M."/>
        </authorList>
    </citation>
    <scope>NUCLEOTIDE SEQUENCE [LARGE SCALE GENOMIC DNA]</scope>
    <source>
        <strain evidence="2 3">T6</strain>
    </source>
</reference>
<dbReference type="Gene3D" id="3.40.190.10">
    <property type="entry name" value="Periplasmic binding protein-like II"/>
    <property type="match status" value="1"/>
</dbReference>
<dbReference type="PANTHER" id="PTHR42928">
    <property type="entry name" value="TRICARBOXYLATE-BINDING PROTEIN"/>
    <property type="match status" value="1"/>
</dbReference>
<evidence type="ECO:0000313" key="3">
    <source>
        <dbReference type="Proteomes" id="UP000606490"/>
    </source>
</evidence>